<dbReference type="EMBL" id="JBBWWR010000015">
    <property type="protein sequence ID" value="KAK8950097.1"/>
    <property type="molecule type" value="Genomic_DNA"/>
</dbReference>
<keyword evidence="2" id="KW-0479">Metal-binding</keyword>
<evidence type="ECO:0000256" key="1">
    <source>
        <dbReference type="ARBA" id="ARBA00004123"/>
    </source>
</evidence>
<proteinExistence type="predicted"/>
<feature type="domain" description="C2H2-type" evidence="10">
    <location>
        <begin position="160"/>
        <end position="187"/>
    </location>
</feature>
<dbReference type="InterPro" id="IPR013087">
    <property type="entry name" value="Znf_C2H2_type"/>
</dbReference>
<dbReference type="PROSITE" id="PS50157">
    <property type="entry name" value="ZINC_FINGER_C2H2_2"/>
    <property type="match status" value="1"/>
</dbReference>
<feature type="region of interest" description="Disordered" evidence="9">
    <location>
        <begin position="191"/>
        <end position="219"/>
    </location>
</feature>
<evidence type="ECO:0000256" key="8">
    <source>
        <dbReference type="PROSITE-ProRule" id="PRU00042"/>
    </source>
</evidence>
<dbReference type="InterPro" id="IPR036236">
    <property type="entry name" value="Znf_C2H2_sf"/>
</dbReference>
<evidence type="ECO:0000313" key="12">
    <source>
        <dbReference type="Proteomes" id="UP001412067"/>
    </source>
</evidence>
<protein>
    <submittedName>
        <fullName evidence="11">Transcriptional regulator RABBIT EARS</fullName>
    </submittedName>
</protein>
<evidence type="ECO:0000256" key="3">
    <source>
        <dbReference type="ARBA" id="ARBA00022771"/>
    </source>
</evidence>
<organism evidence="11 12">
    <name type="scientific">Platanthera guangdongensis</name>
    <dbReference type="NCBI Taxonomy" id="2320717"/>
    <lineage>
        <taxon>Eukaryota</taxon>
        <taxon>Viridiplantae</taxon>
        <taxon>Streptophyta</taxon>
        <taxon>Embryophyta</taxon>
        <taxon>Tracheophyta</taxon>
        <taxon>Spermatophyta</taxon>
        <taxon>Magnoliopsida</taxon>
        <taxon>Liliopsida</taxon>
        <taxon>Asparagales</taxon>
        <taxon>Orchidaceae</taxon>
        <taxon>Orchidoideae</taxon>
        <taxon>Orchideae</taxon>
        <taxon>Orchidinae</taxon>
        <taxon>Platanthera</taxon>
    </lineage>
</organism>
<keyword evidence="5" id="KW-0805">Transcription regulation</keyword>
<dbReference type="Pfam" id="PF13912">
    <property type="entry name" value="zf-C2H2_6"/>
    <property type="match status" value="1"/>
</dbReference>
<name>A0ABR2LV42_9ASPA</name>
<dbReference type="PROSITE" id="PS00028">
    <property type="entry name" value="ZINC_FINGER_C2H2_1"/>
    <property type="match status" value="1"/>
</dbReference>
<comment type="caution">
    <text evidence="11">The sequence shown here is derived from an EMBL/GenBank/DDBJ whole genome shotgun (WGS) entry which is preliminary data.</text>
</comment>
<gene>
    <name evidence="11" type="primary">RBE</name>
    <name evidence="11" type="ORF">KSP40_PGU020510</name>
</gene>
<evidence type="ECO:0000256" key="2">
    <source>
        <dbReference type="ARBA" id="ARBA00022723"/>
    </source>
</evidence>
<sequence length="306" mass="34675">MGCSDETVKLPAEVVRARASGETTFSHDEIHHPARALGETGQRELPIARQDALRLPSIHNLKPTWYSRPPSQTPTISSPLNSSMHNNNDAANNHTSNYLMMCEKRKCQALVSKPIFLSPFLLPPSTPPPSHHPYESWEEQAFARDSAGDLGGYAWPPRSYTCSFCRREFRSAQALGGHMNVHRRDRARLNQASSISSHAAHETNYDPNPNPNASSFLSTNKKKVYSELGRRRRRIRDFFYDDDGDDDENNDEDGMSSKKMNYTDLTVGRQIDGSREFVKYEDQQLKLSISPVEELDLELRLGEKVK</sequence>
<dbReference type="InterPro" id="IPR052426">
    <property type="entry name" value="Plant_dev_regulator"/>
</dbReference>
<keyword evidence="6" id="KW-0804">Transcription</keyword>
<comment type="subcellular location">
    <subcellularLocation>
        <location evidence="1">Nucleus</location>
    </subcellularLocation>
</comment>
<feature type="region of interest" description="Disordered" evidence="9">
    <location>
        <begin position="64"/>
        <end position="89"/>
    </location>
</feature>
<feature type="compositionally biased region" description="Polar residues" evidence="9">
    <location>
        <begin position="205"/>
        <end position="219"/>
    </location>
</feature>
<keyword evidence="3 8" id="KW-0863">Zinc-finger</keyword>
<dbReference type="SMART" id="SM00355">
    <property type="entry name" value="ZnF_C2H2"/>
    <property type="match status" value="1"/>
</dbReference>
<dbReference type="Proteomes" id="UP001412067">
    <property type="component" value="Unassembled WGS sequence"/>
</dbReference>
<accession>A0ABR2LV42</accession>
<keyword evidence="4" id="KW-0862">Zinc</keyword>
<keyword evidence="7" id="KW-0539">Nucleus</keyword>
<evidence type="ECO:0000313" key="11">
    <source>
        <dbReference type="EMBL" id="KAK8950097.1"/>
    </source>
</evidence>
<evidence type="ECO:0000256" key="4">
    <source>
        <dbReference type="ARBA" id="ARBA00022833"/>
    </source>
</evidence>
<dbReference type="SUPFAM" id="SSF57667">
    <property type="entry name" value="beta-beta-alpha zinc fingers"/>
    <property type="match status" value="1"/>
</dbReference>
<evidence type="ECO:0000256" key="9">
    <source>
        <dbReference type="SAM" id="MobiDB-lite"/>
    </source>
</evidence>
<dbReference type="PANTHER" id="PTHR45801:SF107">
    <property type="entry name" value="TRANSCRIPTIONAL REGULATOR SUPERMAN-LIKE"/>
    <property type="match status" value="1"/>
</dbReference>
<evidence type="ECO:0000256" key="5">
    <source>
        <dbReference type="ARBA" id="ARBA00023015"/>
    </source>
</evidence>
<feature type="compositionally biased region" description="Polar residues" evidence="9">
    <location>
        <begin position="69"/>
        <end position="80"/>
    </location>
</feature>
<reference evidence="11 12" key="1">
    <citation type="journal article" date="2022" name="Nat. Plants">
        <title>Genomes of leafy and leafless Platanthera orchids illuminate the evolution of mycoheterotrophy.</title>
        <authorList>
            <person name="Li M.H."/>
            <person name="Liu K.W."/>
            <person name="Li Z."/>
            <person name="Lu H.C."/>
            <person name="Ye Q.L."/>
            <person name="Zhang D."/>
            <person name="Wang J.Y."/>
            <person name="Li Y.F."/>
            <person name="Zhong Z.M."/>
            <person name="Liu X."/>
            <person name="Yu X."/>
            <person name="Liu D.K."/>
            <person name="Tu X.D."/>
            <person name="Liu B."/>
            <person name="Hao Y."/>
            <person name="Liao X.Y."/>
            <person name="Jiang Y.T."/>
            <person name="Sun W.H."/>
            <person name="Chen J."/>
            <person name="Chen Y.Q."/>
            <person name="Ai Y."/>
            <person name="Zhai J.W."/>
            <person name="Wu S.S."/>
            <person name="Zhou Z."/>
            <person name="Hsiao Y.Y."/>
            <person name="Wu W.L."/>
            <person name="Chen Y.Y."/>
            <person name="Lin Y.F."/>
            <person name="Hsu J.L."/>
            <person name="Li C.Y."/>
            <person name="Wang Z.W."/>
            <person name="Zhao X."/>
            <person name="Zhong W.Y."/>
            <person name="Ma X.K."/>
            <person name="Ma L."/>
            <person name="Huang J."/>
            <person name="Chen G.Z."/>
            <person name="Huang M.Z."/>
            <person name="Huang L."/>
            <person name="Peng D.H."/>
            <person name="Luo Y.B."/>
            <person name="Zou S.Q."/>
            <person name="Chen S.P."/>
            <person name="Lan S."/>
            <person name="Tsai W.C."/>
            <person name="Van de Peer Y."/>
            <person name="Liu Z.J."/>
        </authorList>
    </citation>
    <scope>NUCLEOTIDE SEQUENCE [LARGE SCALE GENOMIC DNA]</scope>
    <source>
        <strain evidence="11">Lor288</strain>
    </source>
</reference>
<evidence type="ECO:0000256" key="6">
    <source>
        <dbReference type="ARBA" id="ARBA00023163"/>
    </source>
</evidence>
<evidence type="ECO:0000259" key="10">
    <source>
        <dbReference type="PROSITE" id="PS50157"/>
    </source>
</evidence>
<dbReference type="PANTHER" id="PTHR45801">
    <property type="entry name" value="OS07G0101800 PROTEIN"/>
    <property type="match status" value="1"/>
</dbReference>
<evidence type="ECO:0000256" key="7">
    <source>
        <dbReference type="ARBA" id="ARBA00023242"/>
    </source>
</evidence>
<keyword evidence="12" id="KW-1185">Reference proteome</keyword>
<dbReference type="Gene3D" id="3.30.160.60">
    <property type="entry name" value="Classic Zinc Finger"/>
    <property type="match status" value="1"/>
</dbReference>